<dbReference type="AlphaFoldDB" id="A0A812WG57"/>
<evidence type="ECO:0000313" key="2">
    <source>
        <dbReference type="EMBL" id="CAE7674946.1"/>
    </source>
</evidence>
<dbReference type="GO" id="GO:0017064">
    <property type="term" value="F:fatty acid amide hydrolase activity"/>
    <property type="evidence" value="ECO:0007669"/>
    <property type="project" value="TreeGrafter"/>
</dbReference>
<proteinExistence type="predicted"/>
<dbReference type="InterPro" id="IPR052096">
    <property type="entry name" value="Endocannabinoid_amidase"/>
</dbReference>
<evidence type="ECO:0000313" key="3">
    <source>
        <dbReference type="Proteomes" id="UP000649617"/>
    </source>
</evidence>
<dbReference type="InterPro" id="IPR036928">
    <property type="entry name" value="AS_sf"/>
</dbReference>
<accession>A0A812WG57</accession>
<keyword evidence="3" id="KW-1185">Reference proteome</keyword>
<feature type="domain" description="Amidase" evidence="1">
    <location>
        <begin position="26"/>
        <end position="205"/>
    </location>
</feature>
<dbReference type="Gene3D" id="3.90.1300.10">
    <property type="entry name" value="Amidase signature (AS) domain"/>
    <property type="match status" value="1"/>
</dbReference>
<gene>
    <name evidence="2" type="primary">faah-1</name>
    <name evidence="2" type="ORF">SPIL2461_LOCUS18692</name>
</gene>
<organism evidence="2 3">
    <name type="scientific">Symbiodinium pilosum</name>
    <name type="common">Dinoflagellate</name>
    <dbReference type="NCBI Taxonomy" id="2952"/>
    <lineage>
        <taxon>Eukaryota</taxon>
        <taxon>Sar</taxon>
        <taxon>Alveolata</taxon>
        <taxon>Dinophyceae</taxon>
        <taxon>Suessiales</taxon>
        <taxon>Symbiodiniaceae</taxon>
        <taxon>Symbiodinium</taxon>
    </lineage>
</organism>
<dbReference type="EMBL" id="CAJNIZ010043989">
    <property type="protein sequence ID" value="CAE7674946.1"/>
    <property type="molecule type" value="Genomic_DNA"/>
</dbReference>
<comment type="caution">
    <text evidence="2">The sequence shown here is derived from an EMBL/GenBank/DDBJ whole genome shotgun (WGS) entry which is preliminary data.</text>
</comment>
<name>A0A812WG57_SYMPI</name>
<dbReference type="PANTHER" id="PTHR45847">
    <property type="entry name" value="FATTY ACID AMIDE HYDROLASE"/>
    <property type="match status" value="1"/>
</dbReference>
<dbReference type="SUPFAM" id="SSF75304">
    <property type="entry name" value="Amidase signature (AS) enzymes"/>
    <property type="match status" value="1"/>
</dbReference>
<dbReference type="OrthoDB" id="421993at2759"/>
<protein>
    <submittedName>
        <fullName evidence="2">Faah-1 protein</fullName>
    </submittedName>
</protein>
<dbReference type="PANTHER" id="PTHR45847:SF6">
    <property type="entry name" value="FATTY ACID AMIDE HYDROLASE"/>
    <property type="match status" value="1"/>
</dbReference>
<dbReference type="GO" id="GO:0004040">
    <property type="term" value="F:amidase activity"/>
    <property type="evidence" value="ECO:0007669"/>
    <property type="project" value="TreeGrafter"/>
</dbReference>
<dbReference type="Pfam" id="PF01425">
    <property type="entry name" value="Amidase"/>
    <property type="match status" value="1"/>
</dbReference>
<reference evidence="2" key="1">
    <citation type="submission" date="2021-02" db="EMBL/GenBank/DDBJ databases">
        <authorList>
            <person name="Dougan E. K."/>
            <person name="Rhodes N."/>
            <person name="Thang M."/>
            <person name="Chan C."/>
        </authorList>
    </citation>
    <scope>NUCLEOTIDE SEQUENCE</scope>
</reference>
<sequence length="209" mass="21742">MESILALDIEELAAAIRDRRFSAQSVLHAYRARAEAVHQACNAVAFWLPTAEQEARKADEHLQRTGAVLGPLHGIPFTVKDHVAVAGTPITLGMRTLQRHGLTTKNDDNLVVVLRALGAIPFAKSTMVQLGMSIGGGSPAHGDTLNPWDTRRTSGGSSCGEGALVGAGASPFGIGSDVGGSVRIPAAYCGIASLKPTVGRISEAWVAAI</sequence>
<dbReference type="GO" id="GO:0009062">
    <property type="term" value="P:fatty acid catabolic process"/>
    <property type="evidence" value="ECO:0007669"/>
    <property type="project" value="TreeGrafter"/>
</dbReference>
<evidence type="ECO:0000259" key="1">
    <source>
        <dbReference type="Pfam" id="PF01425"/>
    </source>
</evidence>
<dbReference type="Proteomes" id="UP000649617">
    <property type="component" value="Unassembled WGS sequence"/>
</dbReference>
<dbReference type="InterPro" id="IPR023631">
    <property type="entry name" value="Amidase_dom"/>
</dbReference>